<dbReference type="InParanoid" id="L5L096"/>
<accession>L5L096</accession>
<evidence type="ECO:0000313" key="7">
    <source>
        <dbReference type="Proteomes" id="UP000010552"/>
    </source>
</evidence>
<comment type="similarity">
    <text evidence="2">Belongs to the NIPA family.</text>
</comment>
<protein>
    <submittedName>
        <fullName evidence="6">Magnesium transporter NIPA1</fullName>
    </submittedName>
</protein>
<comment type="subcellular location">
    <subcellularLocation>
        <location evidence="1">Membrane</location>
        <topology evidence="1">Multi-pass membrane protein</topology>
    </subcellularLocation>
</comment>
<dbReference type="STRING" id="9402.L5L096"/>
<dbReference type="GO" id="GO:0015095">
    <property type="term" value="F:magnesium ion transmembrane transporter activity"/>
    <property type="evidence" value="ECO:0007669"/>
    <property type="project" value="InterPro"/>
</dbReference>
<evidence type="ECO:0000256" key="2">
    <source>
        <dbReference type="ARBA" id="ARBA00007230"/>
    </source>
</evidence>
<keyword evidence="4" id="KW-1133">Transmembrane helix</keyword>
<evidence type="ECO:0000256" key="5">
    <source>
        <dbReference type="ARBA" id="ARBA00023136"/>
    </source>
</evidence>
<dbReference type="Pfam" id="PF05653">
    <property type="entry name" value="Mg_trans_NIPA"/>
    <property type="match status" value="1"/>
</dbReference>
<evidence type="ECO:0000256" key="4">
    <source>
        <dbReference type="ARBA" id="ARBA00022989"/>
    </source>
</evidence>
<dbReference type="GO" id="GO:0016020">
    <property type="term" value="C:membrane"/>
    <property type="evidence" value="ECO:0007669"/>
    <property type="project" value="UniProtKB-SubCell"/>
</dbReference>
<dbReference type="Proteomes" id="UP000010552">
    <property type="component" value="Unassembled WGS sequence"/>
</dbReference>
<sequence length="162" mass="17236">MALMAMGDLWLNGRQGGRAARRRALVWSGEERERGSAWSSLRLELSWLEVPALGPALPGAALLPAPGPLLTCPSRPLCWDVATGQVKHVDMAVTRSILASYLLKEKLNILGKLGCLLSCAGSVVLIIHSPKSESVATPAELEEKLTNPGDCQQPHGHCGSPV</sequence>
<gene>
    <name evidence="6" type="ORF">PAL_GLEAN10004665</name>
</gene>
<dbReference type="EMBL" id="KB030428">
    <property type="protein sequence ID" value="ELK16840.1"/>
    <property type="molecule type" value="Genomic_DNA"/>
</dbReference>
<reference evidence="7" key="1">
    <citation type="journal article" date="2013" name="Science">
        <title>Comparative analysis of bat genomes provides insight into the evolution of flight and immunity.</title>
        <authorList>
            <person name="Zhang G."/>
            <person name="Cowled C."/>
            <person name="Shi Z."/>
            <person name="Huang Z."/>
            <person name="Bishop-Lilly K.A."/>
            <person name="Fang X."/>
            <person name="Wynne J.W."/>
            <person name="Xiong Z."/>
            <person name="Baker M.L."/>
            <person name="Zhao W."/>
            <person name="Tachedjian M."/>
            <person name="Zhu Y."/>
            <person name="Zhou P."/>
            <person name="Jiang X."/>
            <person name="Ng J."/>
            <person name="Yang L."/>
            <person name="Wu L."/>
            <person name="Xiao J."/>
            <person name="Feng Y."/>
            <person name="Chen Y."/>
            <person name="Sun X."/>
            <person name="Zhang Y."/>
            <person name="Marsh G.A."/>
            <person name="Crameri G."/>
            <person name="Broder C.C."/>
            <person name="Frey K.G."/>
            <person name="Wang L.F."/>
            <person name="Wang J."/>
        </authorList>
    </citation>
    <scope>NUCLEOTIDE SEQUENCE [LARGE SCALE GENOMIC DNA]</scope>
</reference>
<keyword evidence="5" id="KW-0472">Membrane</keyword>
<keyword evidence="3" id="KW-0812">Transmembrane</keyword>
<evidence type="ECO:0000256" key="3">
    <source>
        <dbReference type="ARBA" id="ARBA00022692"/>
    </source>
</evidence>
<dbReference type="PANTHER" id="PTHR12570">
    <property type="match status" value="1"/>
</dbReference>
<keyword evidence="7" id="KW-1185">Reference proteome</keyword>
<name>L5L096_PTEAL</name>
<dbReference type="InterPro" id="IPR008521">
    <property type="entry name" value="Mg_trans_NIPA"/>
</dbReference>
<dbReference type="PANTHER" id="PTHR12570:SF17">
    <property type="entry name" value="MAGNESIUM TRANSPORTER NIPA1"/>
    <property type="match status" value="1"/>
</dbReference>
<evidence type="ECO:0000313" key="6">
    <source>
        <dbReference type="EMBL" id="ELK16840.1"/>
    </source>
</evidence>
<proteinExistence type="inferred from homology"/>
<organism evidence="6 7">
    <name type="scientific">Pteropus alecto</name>
    <name type="common">Black flying fox</name>
    <dbReference type="NCBI Taxonomy" id="9402"/>
    <lineage>
        <taxon>Eukaryota</taxon>
        <taxon>Metazoa</taxon>
        <taxon>Chordata</taxon>
        <taxon>Craniata</taxon>
        <taxon>Vertebrata</taxon>
        <taxon>Euteleostomi</taxon>
        <taxon>Mammalia</taxon>
        <taxon>Eutheria</taxon>
        <taxon>Laurasiatheria</taxon>
        <taxon>Chiroptera</taxon>
        <taxon>Yinpterochiroptera</taxon>
        <taxon>Pteropodoidea</taxon>
        <taxon>Pteropodidae</taxon>
        <taxon>Pteropodinae</taxon>
        <taxon>Pteropus</taxon>
    </lineage>
</organism>
<evidence type="ECO:0000256" key="1">
    <source>
        <dbReference type="ARBA" id="ARBA00004141"/>
    </source>
</evidence>
<dbReference type="AlphaFoldDB" id="L5L096"/>